<evidence type="ECO:0000313" key="2">
    <source>
        <dbReference type="EMBL" id="NHM14360.1"/>
    </source>
</evidence>
<feature type="transmembrane region" description="Helical" evidence="1">
    <location>
        <begin position="247"/>
        <end position="263"/>
    </location>
</feature>
<evidence type="ECO:0000313" key="5">
    <source>
        <dbReference type="Proteomes" id="UP000671910"/>
    </source>
</evidence>
<name>A0A9E6MRI1_9ACTN</name>
<feature type="transmembrane region" description="Helical" evidence="1">
    <location>
        <begin position="183"/>
        <end position="202"/>
    </location>
</feature>
<dbReference type="Proteomes" id="UP000671910">
    <property type="component" value="Chromosome"/>
</dbReference>
<protein>
    <submittedName>
        <fullName evidence="3">Uncharacterized protein</fullName>
    </submittedName>
</protein>
<dbReference type="KEGG" id="ebz:J7S26_02695"/>
<keyword evidence="1" id="KW-0812">Transmembrane</keyword>
<feature type="transmembrane region" description="Helical" evidence="1">
    <location>
        <begin position="67"/>
        <end position="96"/>
    </location>
</feature>
<keyword evidence="1" id="KW-0472">Membrane</keyword>
<dbReference type="EMBL" id="CP072829">
    <property type="protein sequence ID" value="QTU84840.1"/>
    <property type="molecule type" value="Genomic_DNA"/>
</dbReference>
<keyword evidence="1" id="KW-1133">Transmembrane helix</keyword>
<feature type="transmembrane region" description="Helical" evidence="1">
    <location>
        <begin position="270"/>
        <end position="292"/>
    </location>
</feature>
<sequence length="319" mass="35022">MFQPNALRSVSHFVCSLFFHERVVQRWSACPVLHGNLVGIVRRGVEPVLFCSGHGARPSLQKAKKGFFALASLLGAMAFGCRPPVALANVVVVPLLVSLFKTQETHDFIADAIAVIAPYAIVGALLMGYNFLRFESPFEFGQSYQLTVADQSGYGEGGGRSFGASLGEFVKFFFAPPGGTEPFSGVFINYPALGIAFFSLAFPKARTMLKEAGVLRYLVTLVIAAALIGLVDAMWSPHILERYRMDVYWLLGIIAFVLYGFWGESVESRAFYVVLSVLGIVTTITSMLLFLIPHDSNLASLHPDLAESLRRFISFGMWK</sequence>
<organism evidence="3 5">
    <name type="scientific">Xiamenia xianingshaonis</name>
    <dbReference type="NCBI Taxonomy" id="2682776"/>
    <lineage>
        <taxon>Bacteria</taxon>
        <taxon>Bacillati</taxon>
        <taxon>Actinomycetota</taxon>
        <taxon>Coriobacteriia</taxon>
        <taxon>Eggerthellales</taxon>
        <taxon>Eggerthellaceae</taxon>
        <taxon>Xiamenia</taxon>
    </lineage>
</organism>
<evidence type="ECO:0000313" key="4">
    <source>
        <dbReference type="Proteomes" id="UP000636394"/>
    </source>
</evidence>
<dbReference type="EMBL" id="WPCR01000007">
    <property type="protein sequence ID" value="NHM14360.1"/>
    <property type="molecule type" value="Genomic_DNA"/>
</dbReference>
<evidence type="ECO:0000313" key="3">
    <source>
        <dbReference type="EMBL" id="QTU84840.1"/>
    </source>
</evidence>
<accession>A0A9E6MRI1</accession>
<dbReference type="RefSeq" id="WP_166339580.1">
    <property type="nucleotide sequence ID" value="NZ_CP072829.1"/>
</dbReference>
<feature type="transmembrane region" description="Helical" evidence="1">
    <location>
        <begin position="108"/>
        <end position="132"/>
    </location>
</feature>
<dbReference type="AlphaFoldDB" id="A0A9E6MRI1"/>
<proteinExistence type="predicted"/>
<reference evidence="3" key="2">
    <citation type="submission" date="2021-04" db="EMBL/GenBank/DDBJ databases">
        <title>Novel species in family Eggerthellaceae.</title>
        <authorList>
            <person name="Zhang G."/>
        </authorList>
    </citation>
    <scope>NUCLEOTIDE SEQUENCE</scope>
    <source>
        <strain evidence="3">Zg-886</strain>
    </source>
</reference>
<dbReference type="Proteomes" id="UP000636394">
    <property type="component" value="Unassembled WGS sequence"/>
</dbReference>
<keyword evidence="4" id="KW-1185">Reference proteome</keyword>
<feature type="transmembrane region" description="Helical" evidence="1">
    <location>
        <begin position="214"/>
        <end position="235"/>
    </location>
</feature>
<evidence type="ECO:0000256" key="1">
    <source>
        <dbReference type="SAM" id="Phobius"/>
    </source>
</evidence>
<gene>
    <name evidence="2" type="ORF">GMI68_06215</name>
    <name evidence="3" type="ORF">J7S26_02695</name>
</gene>
<reference evidence="2 4" key="1">
    <citation type="submission" date="2019-11" db="EMBL/GenBank/DDBJ databases">
        <title>Eggerthellaceae novel genus isolated from the rectal contents of marmort.</title>
        <authorList>
            <person name="Zhang G."/>
        </authorList>
    </citation>
    <scope>NUCLEOTIDE SEQUENCE [LARGE SCALE GENOMIC DNA]</scope>
    <source>
        <strain evidence="4">zg-886</strain>
        <strain evidence="2">Zg-886</strain>
    </source>
</reference>